<organism evidence="1 2">
    <name type="scientific">Cetraspora pellucida</name>
    <dbReference type="NCBI Taxonomy" id="1433469"/>
    <lineage>
        <taxon>Eukaryota</taxon>
        <taxon>Fungi</taxon>
        <taxon>Fungi incertae sedis</taxon>
        <taxon>Mucoromycota</taxon>
        <taxon>Glomeromycotina</taxon>
        <taxon>Glomeromycetes</taxon>
        <taxon>Diversisporales</taxon>
        <taxon>Gigasporaceae</taxon>
        <taxon>Cetraspora</taxon>
    </lineage>
</organism>
<evidence type="ECO:0000313" key="2">
    <source>
        <dbReference type="Proteomes" id="UP000789759"/>
    </source>
</evidence>
<name>A0A9N9K8U1_9GLOM</name>
<dbReference type="EMBL" id="CAJVQA010043400">
    <property type="protein sequence ID" value="CAG8815734.1"/>
    <property type="molecule type" value="Genomic_DNA"/>
</dbReference>
<evidence type="ECO:0000313" key="1">
    <source>
        <dbReference type="EMBL" id="CAG8815734.1"/>
    </source>
</evidence>
<proteinExistence type="predicted"/>
<feature type="non-terminal residue" evidence="1">
    <location>
        <position position="88"/>
    </location>
</feature>
<protein>
    <submittedName>
        <fullName evidence="1">21708_t:CDS:1</fullName>
    </submittedName>
</protein>
<sequence>VSTPWWPMFLEAPKEVVELPPAEKIILPGPSVKWANELADLAINKNYRLRLLRAQYIFEGFCSWLEMVEKLALVQDCLETIIRMHKER</sequence>
<keyword evidence="2" id="KW-1185">Reference proteome</keyword>
<dbReference type="Proteomes" id="UP000789759">
    <property type="component" value="Unassembled WGS sequence"/>
</dbReference>
<comment type="caution">
    <text evidence="1">The sequence shown here is derived from an EMBL/GenBank/DDBJ whole genome shotgun (WGS) entry which is preliminary data.</text>
</comment>
<dbReference type="AlphaFoldDB" id="A0A9N9K8U1"/>
<gene>
    <name evidence="1" type="ORF">CPELLU_LOCUS19173</name>
</gene>
<feature type="non-terminal residue" evidence="1">
    <location>
        <position position="1"/>
    </location>
</feature>
<reference evidence="1" key="1">
    <citation type="submission" date="2021-06" db="EMBL/GenBank/DDBJ databases">
        <authorList>
            <person name="Kallberg Y."/>
            <person name="Tangrot J."/>
            <person name="Rosling A."/>
        </authorList>
    </citation>
    <scope>NUCLEOTIDE SEQUENCE</scope>
    <source>
        <strain evidence="1">FL966</strain>
    </source>
</reference>
<accession>A0A9N9K8U1</accession>